<evidence type="ECO:0000256" key="2">
    <source>
        <dbReference type="ARBA" id="ARBA00009140"/>
    </source>
</evidence>
<keyword evidence="10" id="KW-0256">Endoplasmic reticulum</keyword>
<dbReference type="PROSITE" id="PS51564">
    <property type="entry name" value="SAM_ICMT"/>
    <property type="match status" value="1"/>
</dbReference>
<reference evidence="12 13" key="1">
    <citation type="submission" date="2016-06" db="EMBL/GenBank/DDBJ databases">
        <authorList>
            <person name="Kjaerup R.B."/>
            <person name="Dalgaard T.S."/>
            <person name="Juul-Madsen H.R."/>
        </authorList>
    </citation>
    <scope>NUCLEOTIDE SEQUENCE [LARGE SCALE GENOMIC DNA]</scope>
</reference>
<organism evidence="12 13">
    <name type="scientific">Zymoseptoria tritici (strain ST99CH_3D7)</name>
    <dbReference type="NCBI Taxonomy" id="1276538"/>
    <lineage>
        <taxon>Eukaryota</taxon>
        <taxon>Fungi</taxon>
        <taxon>Dikarya</taxon>
        <taxon>Ascomycota</taxon>
        <taxon>Pezizomycotina</taxon>
        <taxon>Dothideomycetes</taxon>
        <taxon>Dothideomycetidae</taxon>
        <taxon>Mycosphaerellales</taxon>
        <taxon>Mycosphaerellaceae</taxon>
        <taxon>Zymoseptoria</taxon>
    </lineage>
</organism>
<dbReference type="Proteomes" id="UP000215127">
    <property type="component" value="Chromosome 3"/>
</dbReference>
<keyword evidence="6 10" id="KW-0949">S-adenosyl-L-methionine</keyword>
<keyword evidence="5" id="KW-0808">Transferase</keyword>
<name>A0A1X7RMX2_ZYMT9</name>
<protein>
    <recommendedName>
        <fullName evidence="3 10">Protein-S-isoprenylcysteine O-methyltransferase</fullName>
        <ecNumber evidence="3 10">2.1.1.100</ecNumber>
    </recommendedName>
</protein>
<feature type="transmembrane region" description="Helical" evidence="10">
    <location>
        <begin position="99"/>
        <end position="118"/>
    </location>
</feature>
<accession>A0A1X7RMX2</accession>
<feature type="compositionally biased region" description="Polar residues" evidence="11">
    <location>
        <begin position="14"/>
        <end position="23"/>
    </location>
</feature>
<dbReference type="STRING" id="1276538.A0A1X7RMX2"/>
<evidence type="ECO:0000313" key="13">
    <source>
        <dbReference type="Proteomes" id="UP000215127"/>
    </source>
</evidence>
<evidence type="ECO:0000256" key="3">
    <source>
        <dbReference type="ARBA" id="ARBA00012151"/>
    </source>
</evidence>
<dbReference type="Pfam" id="PF04140">
    <property type="entry name" value="ICMT"/>
    <property type="match status" value="1"/>
</dbReference>
<feature type="transmembrane region" description="Helical" evidence="10">
    <location>
        <begin position="139"/>
        <end position="159"/>
    </location>
</feature>
<evidence type="ECO:0000256" key="5">
    <source>
        <dbReference type="ARBA" id="ARBA00022679"/>
    </source>
</evidence>
<evidence type="ECO:0000256" key="11">
    <source>
        <dbReference type="SAM" id="MobiDB-lite"/>
    </source>
</evidence>
<feature type="transmembrane region" description="Helical" evidence="10">
    <location>
        <begin position="165"/>
        <end position="185"/>
    </location>
</feature>
<keyword evidence="9 10" id="KW-0472">Membrane</keyword>
<feature type="compositionally biased region" description="Basic and acidic residues" evidence="11">
    <location>
        <begin position="1"/>
        <end position="12"/>
    </location>
</feature>
<dbReference type="EMBL" id="LT853694">
    <property type="protein sequence ID" value="SMQ48580.1"/>
    <property type="molecule type" value="Genomic_DNA"/>
</dbReference>
<dbReference type="InterPro" id="IPR025770">
    <property type="entry name" value="PPMT_MeTrfase"/>
</dbReference>
<evidence type="ECO:0000256" key="6">
    <source>
        <dbReference type="ARBA" id="ARBA00022691"/>
    </source>
</evidence>
<gene>
    <name evidence="12" type="ORF">ZT3D7_G3730</name>
</gene>
<dbReference type="EC" id="2.1.1.100" evidence="3 10"/>
<comment type="catalytic activity">
    <reaction evidence="10">
        <text>[protein]-C-terminal S-[(2E,6E)-farnesyl]-L-cysteine + S-adenosyl-L-methionine = [protein]-C-terminal S-[(2E,6E)-farnesyl]-L-cysteine methyl ester + S-adenosyl-L-homocysteine</text>
        <dbReference type="Rhea" id="RHEA:21672"/>
        <dbReference type="Rhea" id="RHEA-COMP:12125"/>
        <dbReference type="Rhea" id="RHEA-COMP:12126"/>
        <dbReference type="ChEBI" id="CHEBI:57856"/>
        <dbReference type="ChEBI" id="CHEBI:59789"/>
        <dbReference type="ChEBI" id="CHEBI:90510"/>
        <dbReference type="ChEBI" id="CHEBI:90511"/>
        <dbReference type="EC" id="2.1.1.100"/>
    </reaction>
</comment>
<dbReference type="GO" id="GO:0032259">
    <property type="term" value="P:methylation"/>
    <property type="evidence" value="ECO:0007669"/>
    <property type="project" value="UniProtKB-KW"/>
</dbReference>
<comment type="similarity">
    <text evidence="2 10">Belongs to the class VI-like SAM-binding methyltransferase superfamily. Isoprenylcysteine carboxyl methyltransferase family.</text>
</comment>
<comment type="subcellular location">
    <subcellularLocation>
        <location evidence="10">Endoplasmic reticulum membrane</location>
        <topology evidence="10">Multi-pass membrane protein</topology>
    </subcellularLocation>
    <subcellularLocation>
        <location evidence="1">Membrane</location>
        <topology evidence="1">Multi-pass membrane protein</topology>
    </subcellularLocation>
</comment>
<keyword evidence="13" id="KW-1185">Reference proteome</keyword>
<evidence type="ECO:0000256" key="9">
    <source>
        <dbReference type="ARBA" id="ARBA00023136"/>
    </source>
</evidence>
<evidence type="ECO:0000256" key="8">
    <source>
        <dbReference type="ARBA" id="ARBA00022989"/>
    </source>
</evidence>
<dbReference type="InterPro" id="IPR007269">
    <property type="entry name" value="ICMT_MeTrfase"/>
</dbReference>
<keyword evidence="4 10" id="KW-0489">Methyltransferase</keyword>
<dbReference type="Gene3D" id="1.20.120.1630">
    <property type="match status" value="1"/>
</dbReference>
<evidence type="ECO:0000256" key="4">
    <source>
        <dbReference type="ARBA" id="ARBA00022603"/>
    </source>
</evidence>
<proteinExistence type="inferred from homology"/>
<dbReference type="PANTHER" id="PTHR12714">
    <property type="entry name" value="PROTEIN-S ISOPRENYLCYSTEINE O-METHYLTRANSFERASE"/>
    <property type="match status" value="1"/>
</dbReference>
<evidence type="ECO:0000313" key="12">
    <source>
        <dbReference type="EMBL" id="SMQ48580.1"/>
    </source>
</evidence>
<dbReference type="GO" id="GO:0005789">
    <property type="term" value="C:endoplasmic reticulum membrane"/>
    <property type="evidence" value="ECO:0007669"/>
    <property type="project" value="UniProtKB-SubCell"/>
</dbReference>
<keyword evidence="8 10" id="KW-1133">Transmembrane helix</keyword>
<dbReference type="AlphaFoldDB" id="A0A1X7RMX2"/>
<dbReference type="GO" id="GO:0004671">
    <property type="term" value="F:protein C-terminal S-isoprenylcysteine carboxyl O-methyltransferase activity"/>
    <property type="evidence" value="ECO:0007669"/>
    <property type="project" value="UniProtKB-EC"/>
</dbReference>
<feature type="transmembrane region" description="Helical" evidence="10">
    <location>
        <begin position="70"/>
        <end position="93"/>
    </location>
</feature>
<keyword evidence="7 10" id="KW-0812">Transmembrane</keyword>
<sequence>MPRPTVVDKHFDSTGASNDLPTNEDQHPFTTLRRRERADSNDESSEQDEDTKPVPFDPTLLPKGSRDLSFIGVQAFFLGTVFASCAIGAIYFLSIGSTLWRLPIFFVCLSIFHFLEYYTTARYNVPACRASSFLLFNNGSAYASAHGAASIEIAISALFPAYQSWLVRSWTITAGLIAIIVGQIVRSIAMKQAGTNFNHIVATERKETHQLVTSGIYGYLRHPSYFGFFWWALGTQFLVGNKVCAVGYAVALWSFFNKRTFVEEKFLVNFFGKQYEEYKKRTGTMIPFIR</sequence>
<evidence type="ECO:0000256" key="7">
    <source>
        <dbReference type="ARBA" id="ARBA00022692"/>
    </source>
</evidence>
<evidence type="ECO:0000256" key="10">
    <source>
        <dbReference type="RuleBase" id="RU362022"/>
    </source>
</evidence>
<evidence type="ECO:0000256" key="1">
    <source>
        <dbReference type="ARBA" id="ARBA00004141"/>
    </source>
</evidence>
<dbReference type="PANTHER" id="PTHR12714:SF9">
    <property type="entry name" value="PROTEIN-S-ISOPRENYLCYSTEINE O-METHYLTRANSFERASE"/>
    <property type="match status" value="1"/>
</dbReference>
<feature type="region of interest" description="Disordered" evidence="11">
    <location>
        <begin position="1"/>
        <end position="60"/>
    </location>
</feature>